<dbReference type="PROSITE" id="PS50106">
    <property type="entry name" value="PDZ"/>
    <property type="match status" value="4"/>
</dbReference>
<dbReference type="CDD" id="cd00136">
    <property type="entry name" value="PDZ_canonical"/>
    <property type="match status" value="1"/>
</dbReference>
<reference evidence="3" key="2">
    <citation type="submission" date="2019-06" db="EMBL/GenBank/DDBJ databases">
        <title>Genomics analysis of Aphanomyces spp. identifies a new class of oomycete effector associated with host adaptation.</title>
        <authorList>
            <person name="Gaulin E."/>
        </authorList>
    </citation>
    <scope>NUCLEOTIDE SEQUENCE</scope>
    <source>
        <strain evidence="3">CBS 578.67</strain>
    </source>
</reference>
<organism evidence="4 5">
    <name type="scientific">Aphanomyces stellatus</name>
    <dbReference type="NCBI Taxonomy" id="120398"/>
    <lineage>
        <taxon>Eukaryota</taxon>
        <taxon>Sar</taxon>
        <taxon>Stramenopiles</taxon>
        <taxon>Oomycota</taxon>
        <taxon>Saprolegniomycetes</taxon>
        <taxon>Saprolegniales</taxon>
        <taxon>Verrucalvaceae</taxon>
        <taxon>Aphanomyces</taxon>
    </lineage>
</organism>
<feature type="compositionally biased region" description="Low complexity" evidence="1">
    <location>
        <begin position="1333"/>
        <end position="1346"/>
    </location>
</feature>
<dbReference type="EMBL" id="CAADRA010005400">
    <property type="protein sequence ID" value="VFT89441.1"/>
    <property type="molecule type" value="Genomic_DNA"/>
</dbReference>
<reference evidence="4 5" key="1">
    <citation type="submission" date="2019-03" db="EMBL/GenBank/DDBJ databases">
        <authorList>
            <person name="Gaulin E."/>
            <person name="Dumas B."/>
        </authorList>
    </citation>
    <scope>NUCLEOTIDE SEQUENCE [LARGE SCALE GENOMIC DNA]</scope>
    <source>
        <strain evidence="4">CBS 568.67</strain>
    </source>
</reference>
<feature type="compositionally biased region" description="Polar residues" evidence="1">
    <location>
        <begin position="832"/>
        <end position="849"/>
    </location>
</feature>
<dbReference type="OrthoDB" id="78824at2759"/>
<evidence type="ECO:0000313" key="5">
    <source>
        <dbReference type="Proteomes" id="UP000332933"/>
    </source>
</evidence>
<feature type="compositionally biased region" description="Low complexity" evidence="1">
    <location>
        <begin position="896"/>
        <end position="906"/>
    </location>
</feature>
<sequence length="1702" mass="180616">MVHSDWLDKNTRQQTLVGEHKRVNLASGVRVMQNYRSLKKKTSGAGSSALDADKGPNGSKDHLRVDTGRNTPATRSLNNSANAGRRGNDSWNSGNTDRRVVSNGSMGATSSGTPSSSHRPPPPRTNSSQNMRHQQRTDLQEPEPSPSSSSRPSQYDLIWHQGDLALQFTLNPKGQIVIRRIETNMPKETTAGLASAAPGDILIALNWDDVSQLSTAVVQQRLNHAELPLTLTFQNASPPAPSRLNRAPSLTRMPPLQPGEYDALWSTGRLGVVIACDAAGRPIVREYAKDASTDPGVASIRPTDQLIYVNDIVVAEIGYDPAMMALKQAQKPVLLRFLRTQAPRAMHASPPTSAPMQRTPPAREIPPAPASAPTPPRRRSRETKYTIMWEDGPLGMVLKKSPSDDIFVKELKPRGLALLHKARLAEGDILVQVTGVPTKPLGLTGTVDFLKSVQKPVELVFARPTPEERARQSTMVVLPLPSDTLSNESFVSDGVAAKYLAQSSSSMDSTVAAAAAAAATGPENYDLIWHRGKLAISLRHASTHETVIRRITAGDEQTTANLDAATIGDVLVGINWTDVSHLPYEDIVARLKVRDFPLTLSFKRKPPPRLAATSSTALPRGDFEVLWRDGKLGVKIHCDPDGRAMVRTRTEDVADPELAKIQAGDELVYVNDLRVKTIGYSEALNNMKKPKPIKLRFRRRRRESNAMPLHQSIHEPTVVNLDAEASSPRQSLNNSIVRMAAEDKMYSVDWIDGSLGITLRMNDQFEIFIAHFTGKGLSLNCPDMREGDLLVGVMGVPTTPLGLAGTVDFLKCIQKPAVLTFLRKAVPNTTVLAPQPSQQGSSHNPSTPAHNVAEASAPPPQEIPAQANAPLTMPLPTAATVVSPTTSPALLHPVFSPRSLHPSSSSPSPPLSPSNQLNISLRASSVKGVDVLSPPPAGPSTPSLVPNDTPHSPVQNVSFGASATGAMPPATPPHGLPLLDPIDVMTLPSPVLVGLPVTAATPPRTPPRTSVMVSRPMPPPAPAVLSPTLSVSSEPVLSPLVLNPHVSSAGTPPATPPNVSVVISRPMVAKAAAAGTPPGTPPSMSIIDRWGAPDTARVTQPVPATEDRVASSSLGANATKPAATPPGTPPFASFGPSSAAPAFVEDDFGPPKFFTQVPDKGLDFDARAGSIADLPDFRGTENSFSLMHGDSLHRSTSGESMAQSVPWHMNDDDDHLRAGSLADLPTTATTARVIEPRLDGPPSSSWGYTYDADDTVSEDDIYGGDYTVGSDYDGSDLEDTPSSGPFSPTHLAYDVGRHNRTPTHQPPTAAASSMVPLVADSQSTESLSDEYQSSLASSGEFLSSRSMSMPDAGPHDEVAVVSPTTQPLAAHSAPAATNNATPATTRPKSALSIDIDGNVDIDDLDDRDDDDDSDDEDYSTIAPEDVPILSMCSSRSMSNLSAPPTPPPSMPPPLPDDDPAEPKTLYSVLWRGGPLGLAIKRNRDDEICVKALTGGGLAGGSDIIEAGDVLVQCGTKIVQNFTLAETSKVLKDAKTPVSLVFLRRGFPLSAAGGGERGANSVPTLDPSTSSYDNVPHVGLRAAAGESMSSSVEDPTLTSRGSVFMPKRLPTNRHSTVYSIVWEGGPLGIAVTRNSDDENCVMKLTGGGLAAQSTIIRVGDVLVAAGDVPVANLALTAAMQVIQLARKPTFLVFRRPGADDEDV</sequence>
<feature type="region of interest" description="Disordered" evidence="1">
    <location>
        <begin position="344"/>
        <end position="382"/>
    </location>
</feature>
<evidence type="ECO:0000256" key="1">
    <source>
        <dbReference type="SAM" id="MobiDB-lite"/>
    </source>
</evidence>
<feature type="region of interest" description="Disordered" evidence="1">
    <location>
        <begin position="893"/>
        <end position="916"/>
    </location>
</feature>
<dbReference type="EMBL" id="VJMH01005379">
    <property type="protein sequence ID" value="KAF0696672.1"/>
    <property type="molecule type" value="Genomic_DNA"/>
</dbReference>
<feature type="compositionally biased region" description="Polar residues" evidence="1">
    <location>
        <begin position="68"/>
        <end position="82"/>
    </location>
</feature>
<feature type="compositionally biased region" description="Polar residues" evidence="1">
    <location>
        <begin position="1320"/>
        <end position="1332"/>
    </location>
</feature>
<proteinExistence type="predicted"/>
<feature type="domain" description="PDZ" evidence="2">
    <location>
        <begin position="390"/>
        <end position="465"/>
    </location>
</feature>
<evidence type="ECO:0000313" key="3">
    <source>
        <dbReference type="EMBL" id="KAF0696672.1"/>
    </source>
</evidence>
<feature type="compositionally biased region" description="Polar residues" evidence="1">
    <location>
        <begin position="940"/>
        <end position="961"/>
    </location>
</feature>
<evidence type="ECO:0000259" key="2">
    <source>
        <dbReference type="PROSITE" id="PS50106"/>
    </source>
</evidence>
<dbReference type="SUPFAM" id="SSF50156">
    <property type="entry name" value="PDZ domain-like"/>
    <property type="match status" value="4"/>
</dbReference>
<feature type="region of interest" description="Disordered" evidence="1">
    <location>
        <begin position="928"/>
        <end position="969"/>
    </location>
</feature>
<feature type="domain" description="PDZ" evidence="2">
    <location>
        <begin position="266"/>
        <end position="341"/>
    </location>
</feature>
<accession>A0A485KWL8</accession>
<feature type="region of interest" description="Disordered" evidence="1">
    <location>
        <begin position="832"/>
        <end position="867"/>
    </location>
</feature>
<feature type="compositionally biased region" description="Acidic residues" evidence="1">
    <location>
        <begin position="1397"/>
        <end position="1418"/>
    </location>
</feature>
<name>A0A485KWL8_9STRA</name>
<feature type="compositionally biased region" description="Basic and acidic residues" evidence="1">
    <location>
        <begin position="51"/>
        <end position="67"/>
    </location>
</feature>
<feature type="compositionally biased region" description="Low complexity" evidence="1">
    <location>
        <begin position="1373"/>
        <end position="1385"/>
    </location>
</feature>
<keyword evidence="5" id="KW-1185">Reference proteome</keyword>
<feature type="domain" description="PDZ" evidence="2">
    <location>
        <begin position="1473"/>
        <end position="1545"/>
    </location>
</feature>
<dbReference type="Proteomes" id="UP000332933">
    <property type="component" value="Unassembled WGS sequence"/>
</dbReference>
<gene>
    <name evidence="4" type="primary">Aste57867_12590</name>
    <name evidence="3" type="ORF">As57867_012544</name>
    <name evidence="4" type="ORF">ASTE57867_12590</name>
</gene>
<feature type="compositionally biased region" description="Low complexity" evidence="1">
    <location>
        <begin position="104"/>
        <end position="118"/>
    </location>
</feature>
<feature type="region of interest" description="Disordered" evidence="1">
    <location>
        <begin position="1265"/>
        <end position="1459"/>
    </location>
</feature>
<dbReference type="InterPro" id="IPR051342">
    <property type="entry name" value="PDZ_scaffold"/>
</dbReference>
<feature type="compositionally biased region" description="Low complexity" evidence="1">
    <location>
        <begin position="1429"/>
        <end position="1441"/>
    </location>
</feature>
<feature type="compositionally biased region" description="Pro residues" evidence="1">
    <location>
        <begin position="1443"/>
        <end position="1454"/>
    </location>
</feature>
<evidence type="ECO:0000313" key="4">
    <source>
        <dbReference type="EMBL" id="VFT89441.1"/>
    </source>
</evidence>
<dbReference type="PANTHER" id="PTHR19964">
    <property type="entry name" value="MULTIPLE PDZ DOMAIN PROTEIN"/>
    <property type="match status" value="1"/>
</dbReference>
<feature type="domain" description="PDZ" evidence="2">
    <location>
        <begin position="1624"/>
        <end position="1696"/>
    </location>
</feature>
<dbReference type="PANTHER" id="PTHR19964:SF92">
    <property type="entry name" value="PATJ HOMOLOG"/>
    <property type="match status" value="1"/>
</dbReference>
<feature type="compositionally biased region" description="Pro residues" evidence="1">
    <location>
        <begin position="363"/>
        <end position="375"/>
    </location>
</feature>
<protein>
    <submittedName>
        <fullName evidence="4">Aste57867_12590 protein</fullName>
    </submittedName>
</protein>
<feature type="region of interest" description="Disordered" evidence="1">
    <location>
        <begin position="1097"/>
        <end position="1129"/>
    </location>
</feature>
<dbReference type="InterPro" id="IPR001478">
    <property type="entry name" value="PDZ"/>
</dbReference>
<dbReference type="SMART" id="SM00228">
    <property type="entry name" value="PDZ"/>
    <property type="match status" value="8"/>
</dbReference>
<feature type="region of interest" description="Disordered" evidence="1">
    <location>
        <begin position="39"/>
        <end position="154"/>
    </location>
</feature>
<dbReference type="Gene3D" id="2.30.42.10">
    <property type="match status" value="3"/>
</dbReference>
<dbReference type="InterPro" id="IPR036034">
    <property type="entry name" value="PDZ_sf"/>
</dbReference>